<dbReference type="InterPro" id="IPR003439">
    <property type="entry name" value="ABC_transporter-like_ATP-bd"/>
</dbReference>
<name>A0A6N2AX29_SOLCI</name>
<dbReference type="AlphaFoldDB" id="A0A6N2AX29"/>
<comment type="similarity">
    <text evidence="1">Belongs to the ABC transporter superfamily. ABCG family. Eye pigment precursor importer (TC 3.A.1.204) subfamily.</text>
</comment>
<proteinExistence type="inferred from homology"/>
<evidence type="ECO:0000256" key="1">
    <source>
        <dbReference type="ARBA" id="ARBA00005814"/>
    </source>
</evidence>
<evidence type="ECO:0000313" key="5">
    <source>
        <dbReference type="EMBL" id="TMW87065.1"/>
    </source>
</evidence>
<comment type="caution">
    <text evidence="5">The sequence shown here is derived from an EMBL/GenBank/DDBJ whole genome shotgun (WGS) entry which is preliminary data.</text>
</comment>
<dbReference type="PANTHER" id="PTHR48042:SF19">
    <property type="entry name" value="OS09G0472100 PROTEIN"/>
    <property type="match status" value="1"/>
</dbReference>
<dbReference type="Pfam" id="PF00005">
    <property type="entry name" value="ABC_tran"/>
    <property type="match status" value="1"/>
</dbReference>
<sequence>MESQSNYVPRWTPSPNRSPHRRNESETNESVSSEEDISFSHMNNPTKNFPFTPNIGSIEAPSLRVNSEIKRSIEMENYYEAPKQINVTNPMISNSTNFGYDDDVALSGKLINEGIYLTWKDLWVTVPDKKNGRRAILQGLTGYVQPGEVLAIMGPSGCGKSTLLDTLAGIRDTR</sequence>
<organism evidence="5">
    <name type="scientific">Solanum chilense</name>
    <name type="common">Tomato</name>
    <name type="synonym">Lycopersicon chilense</name>
    <dbReference type="NCBI Taxonomy" id="4083"/>
    <lineage>
        <taxon>Eukaryota</taxon>
        <taxon>Viridiplantae</taxon>
        <taxon>Streptophyta</taxon>
        <taxon>Embryophyta</taxon>
        <taxon>Tracheophyta</taxon>
        <taxon>Spermatophyta</taxon>
        <taxon>Magnoliopsida</taxon>
        <taxon>eudicotyledons</taxon>
        <taxon>Gunneridae</taxon>
        <taxon>Pentapetalae</taxon>
        <taxon>asterids</taxon>
        <taxon>lamiids</taxon>
        <taxon>Solanales</taxon>
        <taxon>Solanaceae</taxon>
        <taxon>Solanoideae</taxon>
        <taxon>Solaneae</taxon>
        <taxon>Solanum</taxon>
        <taxon>Solanum subgen. Lycopersicon</taxon>
    </lineage>
</organism>
<feature type="region of interest" description="Disordered" evidence="3">
    <location>
        <begin position="1"/>
        <end position="43"/>
    </location>
</feature>
<dbReference type="PANTHER" id="PTHR48042">
    <property type="entry name" value="ABC TRANSPORTER G FAMILY MEMBER 11"/>
    <property type="match status" value="1"/>
</dbReference>
<dbReference type="InterPro" id="IPR052215">
    <property type="entry name" value="Plant_ABCG"/>
</dbReference>
<accession>A0A6N2AX29</accession>
<evidence type="ECO:0000256" key="2">
    <source>
        <dbReference type="ARBA" id="ARBA00022448"/>
    </source>
</evidence>
<keyword evidence="2" id="KW-0813">Transport</keyword>
<dbReference type="GO" id="GO:0005524">
    <property type="term" value="F:ATP binding"/>
    <property type="evidence" value="ECO:0007669"/>
    <property type="project" value="InterPro"/>
</dbReference>
<evidence type="ECO:0000256" key="3">
    <source>
        <dbReference type="SAM" id="MobiDB-lite"/>
    </source>
</evidence>
<reference evidence="5" key="1">
    <citation type="submission" date="2019-05" db="EMBL/GenBank/DDBJ databases">
        <title>The de novo reference genome and transcriptome assemblies of the wild tomato species Solanum chilense.</title>
        <authorList>
            <person name="Stam R."/>
            <person name="Nosenko T."/>
            <person name="Hoerger A.C."/>
            <person name="Stephan W."/>
            <person name="Seidel M.A."/>
            <person name="Kuhn J.M.M."/>
            <person name="Haberer G."/>
            <person name="Tellier A."/>
        </authorList>
    </citation>
    <scope>NUCLEOTIDE SEQUENCE</scope>
    <source>
        <tissue evidence="5">Mature leaves</tissue>
    </source>
</reference>
<protein>
    <recommendedName>
        <fullName evidence="4">ABC transporter domain-containing protein</fullName>
    </recommendedName>
</protein>
<evidence type="ECO:0000259" key="4">
    <source>
        <dbReference type="Pfam" id="PF00005"/>
    </source>
</evidence>
<feature type="compositionally biased region" description="Polar residues" evidence="3">
    <location>
        <begin position="1"/>
        <end position="17"/>
    </location>
</feature>
<feature type="domain" description="ABC transporter" evidence="4">
    <location>
        <begin position="137"/>
        <end position="171"/>
    </location>
</feature>
<dbReference type="InterPro" id="IPR027417">
    <property type="entry name" value="P-loop_NTPase"/>
</dbReference>
<dbReference type="EMBL" id="RXGB01005965">
    <property type="protein sequence ID" value="TMW87065.1"/>
    <property type="molecule type" value="Genomic_DNA"/>
</dbReference>
<dbReference type="GO" id="GO:0016887">
    <property type="term" value="F:ATP hydrolysis activity"/>
    <property type="evidence" value="ECO:0007669"/>
    <property type="project" value="InterPro"/>
</dbReference>
<dbReference type="SUPFAM" id="SSF52540">
    <property type="entry name" value="P-loop containing nucleoside triphosphate hydrolases"/>
    <property type="match status" value="1"/>
</dbReference>
<gene>
    <name evidence="5" type="ORF">EJD97_020472</name>
</gene>
<dbReference type="Gene3D" id="3.40.50.300">
    <property type="entry name" value="P-loop containing nucleotide triphosphate hydrolases"/>
    <property type="match status" value="1"/>
</dbReference>